<dbReference type="InterPro" id="IPR011032">
    <property type="entry name" value="GroES-like_sf"/>
</dbReference>
<dbReference type="InterPro" id="IPR036291">
    <property type="entry name" value="NAD(P)-bd_dom_sf"/>
</dbReference>
<sequence>MSSQFQIPATCRAYNIVELVKISAPSPPGPDDVLVKVHAVSLNFRDLLISKGVYSNHALPENLIPTSDAACEIVAVGANAKDWTVGQRVFASFFPEHLDGVATAASRASAFGAEKPGVLVEYRTLAANYLFDTQSIVEIPDHLSWEKAATLPCAGLTAYSALLGPQPIKGGDHVLVLGTGGVSMFALQFAVASGAVVFATSSSDNKLEIASKLGAKHVINYNKTPDWHGEVLRITNGRGVDHVLEVGGAGTLGKSLSSVKISGSVHIIGIVSMSNSPPATLIPQMIGSAANMRGILVGSVAQSRDMVRLISAQKIKPLVDRVFDFEQAVEAYQYLEDQKHVGKVVIKVSKD</sequence>
<dbReference type="Gene3D" id="3.40.50.720">
    <property type="entry name" value="NAD(P)-binding Rossmann-like Domain"/>
    <property type="match status" value="1"/>
</dbReference>
<gene>
    <name evidence="2" type="ORF">BDV98DRAFT_612812</name>
</gene>
<reference evidence="2 3" key="1">
    <citation type="journal article" date="2019" name="Nat. Ecol. Evol.">
        <title>Megaphylogeny resolves global patterns of mushroom evolution.</title>
        <authorList>
            <person name="Varga T."/>
            <person name="Krizsan K."/>
            <person name="Foldi C."/>
            <person name="Dima B."/>
            <person name="Sanchez-Garcia M."/>
            <person name="Sanchez-Ramirez S."/>
            <person name="Szollosi G.J."/>
            <person name="Szarkandi J.G."/>
            <person name="Papp V."/>
            <person name="Albert L."/>
            <person name="Andreopoulos W."/>
            <person name="Angelini C."/>
            <person name="Antonin V."/>
            <person name="Barry K.W."/>
            <person name="Bougher N.L."/>
            <person name="Buchanan P."/>
            <person name="Buyck B."/>
            <person name="Bense V."/>
            <person name="Catcheside P."/>
            <person name="Chovatia M."/>
            <person name="Cooper J."/>
            <person name="Damon W."/>
            <person name="Desjardin D."/>
            <person name="Finy P."/>
            <person name="Geml J."/>
            <person name="Haridas S."/>
            <person name="Hughes K."/>
            <person name="Justo A."/>
            <person name="Karasinski D."/>
            <person name="Kautmanova I."/>
            <person name="Kiss B."/>
            <person name="Kocsube S."/>
            <person name="Kotiranta H."/>
            <person name="LaButti K.M."/>
            <person name="Lechner B.E."/>
            <person name="Liimatainen K."/>
            <person name="Lipzen A."/>
            <person name="Lukacs Z."/>
            <person name="Mihaltcheva S."/>
            <person name="Morgado L.N."/>
            <person name="Niskanen T."/>
            <person name="Noordeloos M.E."/>
            <person name="Ohm R.A."/>
            <person name="Ortiz-Santana B."/>
            <person name="Ovrebo C."/>
            <person name="Racz N."/>
            <person name="Riley R."/>
            <person name="Savchenko A."/>
            <person name="Shiryaev A."/>
            <person name="Soop K."/>
            <person name="Spirin V."/>
            <person name="Szebenyi C."/>
            <person name="Tomsovsky M."/>
            <person name="Tulloss R.E."/>
            <person name="Uehling J."/>
            <person name="Grigoriev I.V."/>
            <person name="Vagvolgyi C."/>
            <person name="Papp T."/>
            <person name="Martin F.M."/>
            <person name="Miettinen O."/>
            <person name="Hibbett D.S."/>
            <person name="Nagy L.G."/>
        </authorList>
    </citation>
    <scope>NUCLEOTIDE SEQUENCE [LARGE SCALE GENOMIC DNA]</scope>
    <source>
        <strain evidence="2 3">CBS 309.79</strain>
    </source>
</reference>
<organism evidence="2 3">
    <name type="scientific">Pterulicium gracile</name>
    <dbReference type="NCBI Taxonomy" id="1884261"/>
    <lineage>
        <taxon>Eukaryota</taxon>
        <taxon>Fungi</taxon>
        <taxon>Dikarya</taxon>
        <taxon>Basidiomycota</taxon>
        <taxon>Agaricomycotina</taxon>
        <taxon>Agaricomycetes</taxon>
        <taxon>Agaricomycetidae</taxon>
        <taxon>Agaricales</taxon>
        <taxon>Pleurotineae</taxon>
        <taxon>Pterulaceae</taxon>
        <taxon>Pterulicium</taxon>
    </lineage>
</organism>
<dbReference type="Gene3D" id="3.90.180.10">
    <property type="entry name" value="Medium-chain alcohol dehydrogenases, catalytic domain"/>
    <property type="match status" value="1"/>
</dbReference>
<dbReference type="PANTHER" id="PTHR45033:SF2">
    <property type="entry name" value="ZINC-TYPE ALCOHOL DEHYDROGENASE-LIKE PROTEIN C1773.06C"/>
    <property type="match status" value="1"/>
</dbReference>
<dbReference type="SUPFAM" id="SSF50129">
    <property type="entry name" value="GroES-like"/>
    <property type="match status" value="1"/>
</dbReference>
<keyword evidence="3" id="KW-1185">Reference proteome</keyword>
<name>A0A5C3QKZ4_9AGAR</name>
<evidence type="ECO:0000313" key="2">
    <source>
        <dbReference type="EMBL" id="TFL01141.1"/>
    </source>
</evidence>
<dbReference type="Pfam" id="PF00107">
    <property type="entry name" value="ADH_zinc_N"/>
    <property type="match status" value="1"/>
</dbReference>
<evidence type="ECO:0000259" key="1">
    <source>
        <dbReference type="SMART" id="SM00829"/>
    </source>
</evidence>
<dbReference type="InterPro" id="IPR052711">
    <property type="entry name" value="Zinc_ADH-like"/>
</dbReference>
<dbReference type="SMART" id="SM00829">
    <property type="entry name" value="PKS_ER"/>
    <property type="match status" value="1"/>
</dbReference>
<dbReference type="Proteomes" id="UP000305067">
    <property type="component" value="Unassembled WGS sequence"/>
</dbReference>
<protein>
    <submittedName>
        <fullName evidence="2">NAD(P)-binding protein</fullName>
    </submittedName>
</protein>
<dbReference type="CDD" id="cd08276">
    <property type="entry name" value="MDR7"/>
    <property type="match status" value="1"/>
</dbReference>
<evidence type="ECO:0000313" key="3">
    <source>
        <dbReference type="Proteomes" id="UP000305067"/>
    </source>
</evidence>
<dbReference type="AlphaFoldDB" id="A0A5C3QKZ4"/>
<dbReference type="EMBL" id="ML178826">
    <property type="protein sequence ID" value="TFL01141.1"/>
    <property type="molecule type" value="Genomic_DNA"/>
</dbReference>
<dbReference type="InterPro" id="IPR013154">
    <property type="entry name" value="ADH-like_N"/>
</dbReference>
<proteinExistence type="predicted"/>
<accession>A0A5C3QKZ4</accession>
<dbReference type="InterPro" id="IPR020843">
    <property type="entry name" value="ER"/>
</dbReference>
<dbReference type="SUPFAM" id="SSF51735">
    <property type="entry name" value="NAD(P)-binding Rossmann-fold domains"/>
    <property type="match status" value="1"/>
</dbReference>
<feature type="domain" description="Enoyl reductase (ER)" evidence="1">
    <location>
        <begin position="15"/>
        <end position="346"/>
    </location>
</feature>
<dbReference type="STRING" id="1884261.A0A5C3QKZ4"/>
<dbReference type="InterPro" id="IPR013149">
    <property type="entry name" value="ADH-like_C"/>
</dbReference>
<dbReference type="PANTHER" id="PTHR45033">
    <property type="match status" value="1"/>
</dbReference>
<dbReference type="OrthoDB" id="9930022at2759"/>
<dbReference type="Pfam" id="PF08240">
    <property type="entry name" value="ADH_N"/>
    <property type="match status" value="1"/>
</dbReference>
<dbReference type="GO" id="GO:0016491">
    <property type="term" value="F:oxidoreductase activity"/>
    <property type="evidence" value="ECO:0007669"/>
    <property type="project" value="InterPro"/>
</dbReference>